<dbReference type="Pfam" id="PF03466">
    <property type="entry name" value="LysR_substrate"/>
    <property type="match status" value="1"/>
</dbReference>
<keyword evidence="4" id="KW-0010">Activator</keyword>
<keyword evidence="5" id="KW-0804">Transcription</keyword>
<evidence type="ECO:0000313" key="7">
    <source>
        <dbReference type="EMBL" id="MBB3940486.1"/>
    </source>
</evidence>
<dbReference type="SUPFAM" id="SSF53850">
    <property type="entry name" value="Periplasmic binding protein-like II"/>
    <property type="match status" value="1"/>
</dbReference>
<dbReference type="PRINTS" id="PR00039">
    <property type="entry name" value="HTHLYSR"/>
</dbReference>
<evidence type="ECO:0000256" key="4">
    <source>
        <dbReference type="ARBA" id="ARBA00023159"/>
    </source>
</evidence>
<name>A0A7W6FYQ6_9SPHN</name>
<evidence type="ECO:0000313" key="8">
    <source>
        <dbReference type="Proteomes" id="UP000561459"/>
    </source>
</evidence>
<dbReference type="InterPro" id="IPR005119">
    <property type="entry name" value="LysR_subst-bd"/>
</dbReference>
<comment type="caution">
    <text evidence="7">The sequence shown here is derived from an EMBL/GenBank/DDBJ whole genome shotgun (WGS) entry which is preliminary data.</text>
</comment>
<evidence type="ECO:0000256" key="3">
    <source>
        <dbReference type="ARBA" id="ARBA00023125"/>
    </source>
</evidence>
<evidence type="ECO:0000256" key="1">
    <source>
        <dbReference type="ARBA" id="ARBA00009437"/>
    </source>
</evidence>
<proteinExistence type="inferred from homology"/>
<dbReference type="Gene3D" id="3.40.190.10">
    <property type="entry name" value="Periplasmic binding protein-like II"/>
    <property type="match status" value="2"/>
</dbReference>
<dbReference type="RefSeq" id="WP_183617079.1">
    <property type="nucleotide sequence ID" value="NZ_JACIDY010000004.1"/>
</dbReference>
<organism evidence="7 8">
    <name type="scientific">Novosphingobium fluoreni</name>
    <dbReference type="NCBI Taxonomy" id="1391222"/>
    <lineage>
        <taxon>Bacteria</taxon>
        <taxon>Pseudomonadati</taxon>
        <taxon>Pseudomonadota</taxon>
        <taxon>Alphaproteobacteria</taxon>
        <taxon>Sphingomonadales</taxon>
        <taxon>Sphingomonadaceae</taxon>
        <taxon>Novosphingobium</taxon>
    </lineage>
</organism>
<accession>A0A7W6FYQ6</accession>
<gene>
    <name evidence="7" type="ORF">GGR39_002143</name>
</gene>
<keyword evidence="3" id="KW-0238">DNA-binding</keyword>
<evidence type="ECO:0000256" key="5">
    <source>
        <dbReference type="ARBA" id="ARBA00023163"/>
    </source>
</evidence>
<dbReference type="GO" id="GO:2000142">
    <property type="term" value="P:regulation of DNA-templated transcription initiation"/>
    <property type="evidence" value="ECO:0007669"/>
    <property type="project" value="TreeGrafter"/>
</dbReference>
<dbReference type="Pfam" id="PF00126">
    <property type="entry name" value="HTH_1"/>
    <property type="match status" value="1"/>
</dbReference>
<evidence type="ECO:0000256" key="2">
    <source>
        <dbReference type="ARBA" id="ARBA00023015"/>
    </source>
</evidence>
<dbReference type="PANTHER" id="PTHR30293">
    <property type="entry name" value="TRANSCRIPTIONAL REGULATORY PROTEIN NAC-RELATED"/>
    <property type="match status" value="1"/>
</dbReference>
<sequence>MDETQLRNFLMIGRCSSITEAADRLGIAQPSLSQQLLRLEDEVGAKLFDRTSRGVAMTDAGRMLQEHAGAILLSMSRAREEVQAAEHLPQGEVTIGLPATASLILGVPLLQAAMEKMPQVNLRLREGLSATLRRSLGEGRLDLAILYDTEGARYLSAKTVARETLLFVGPPGDFGDRDDLGIATEPVDPGLVKQRKLILPSLTHGLRKLIEGRLQIGHLHNAVRLELDSLTHTKTLVAGGFGYSLLPHAAIMHELARGELSAAHIAGVDLSRTVAIARNPTQAITRAAMEISDLAAQLLHQLIENGGWLAEAVDPS</sequence>
<feature type="domain" description="HTH lysR-type" evidence="6">
    <location>
        <begin position="1"/>
        <end position="58"/>
    </location>
</feature>
<keyword evidence="2" id="KW-0805">Transcription regulation</keyword>
<dbReference type="AlphaFoldDB" id="A0A7W6FYQ6"/>
<evidence type="ECO:0000259" key="6">
    <source>
        <dbReference type="PROSITE" id="PS50931"/>
    </source>
</evidence>
<dbReference type="InterPro" id="IPR036390">
    <property type="entry name" value="WH_DNA-bd_sf"/>
</dbReference>
<dbReference type="InterPro" id="IPR036388">
    <property type="entry name" value="WH-like_DNA-bd_sf"/>
</dbReference>
<dbReference type="PROSITE" id="PS50931">
    <property type="entry name" value="HTH_LYSR"/>
    <property type="match status" value="1"/>
</dbReference>
<dbReference type="InterPro" id="IPR000847">
    <property type="entry name" value="LysR_HTH_N"/>
</dbReference>
<dbReference type="PANTHER" id="PTHR30293:SF0">
    <property type="entry name" value="NITROGEN ASSIMILATION REGULATORY PROTEIN NAC"/>
    <property type="match status" value="1"/>
</dbReference>
<keyword evidence="8" id="KW-1185">Reference proteome</keyword>
<reference evidence="7 8" key="1">
    <citation type="submission" date="2020-08" db="EMBL/GenBank/DDBJ databases">
        <title>Genomic Encyclopedia of Type Strains, Phase IV (KMG-IV): sequencing the most valuable type-strain genomes for metagenomic binning, comparative biology and taxonomic classification.</title>
        <authorList>
            <person name="Goeker M."/>
        </authorList>
    </citation>
    <scope>NUCLEOTIDE SEQUENCE [LARGE SCALE GENOMIC DNA]</scope>
    <source>
        <strain evidence="7 8">DSM 27568</strain>
    </source>
</reference>
<dbReference type="SUPFAM" id="SSF46785">
    <property type="entry name" value="Winged helix' DNA-binding domain"/>
    <property type="match status" value="1"/>
</dbReference>
<dbReference type="EMBL" id="JACIDY010000004">
    <property type="protein sequence ID" value="MBB3940486.1"/>
    <property type="molecule type" value="Genomic_DNA"/>
</dbReference>
<dbReference type="Gene3D" id="1.10.10.10">
    <property type="entry name" value="Winged helix-like DNA-binding domain superfamily/Winged helix DNA-binding domain"/>
    <property type="match status" value="1"/>
</dbReference>
<dbReference type="FunFam" id="1.10.10.10:FF:000001">
    <property type="entry name" value="LysR family transcriptional regulator"/>
    <property type="match status" value="1"/>
</dbReference>
<dbReference type="Proteomes" id="UP000561459">
    <property type="component" value="Unassembled WGS sequence"/>
</dbReference>
<dbReference type="GO" id="GO:0003677">
    <property type="term" value="F:DNA binding"/>
    <property type="evidence" value="ECO:0007669"/>
    <property type="project" value="UniProtKB-KW"/>
</dbReference>
<dbReference type="GO" id="GO:0003700">
    <property type="term" value="F:DNA-binding transcription factor activity"/>
    <property type="evidence" value="ECO:0007669"/>
    <property type="project" value="InterPro"/>
</dbReference>
<comment type="similarity">
    <text evidence="1">Belongs to the LysR transcriptional regulatory family.</text>
</comment>
<protein>
    <submittedName>
        <fullName evidence="7">LysR family nitrogen assimilation transcriptional regulator</fullName>
    </submittedName>
</protein>